<accession>A0A917JW15</accession>
<dbReference type="GO" id="GO:0016597">
    <property type="term" value="F:amino acid binding"/>
    <property type="evidence" value="ECO:0007669"/>
    <property type="project" value="InterPro"/>
</dbReference>
<evidence type="ECO:0000313" key="12">
    <source>
        <dbReference type="EMBL" id="GGI90007.1"/>
    </source>
</evidence>
<dbReference type="InterPro" id="IPR006131">
    <property type="entry name" value="Asp_carbamoyltransf_Asp/Orn-bd"/>
</dbReference>
<comment type="caution">
    <text evidence="12">The sequence shown here is derived from an EMBL/GenBank/DDBJ whole genome shotgun (WGS) entry which is preliminary data.</text>
</comment>
<dbReference type="OrthoDB" id="9774690at2"/>
<reference evidence="12" key="1">
    <citation type="journal article" date="2014" name="Int. J. Syst. Evol. Microbiol.">
        <title>Complete genome sequence of Corynebacterium casei LMG S-19264T (=DSM 44701T), isolated from a smear-ripened cheese.</title>
        <authorList>
            <consortium name="US DOE Joint Genome Institute (JGI-PGF)"/>
            <person name="Walter F."/>
            <person name="Albersmeier A."/>
            <person name="Kalinowski J."/>
            <person name="Ruckert C."/>
        </authorList>
    </citation>
    <scope>NUCLEOTIDE SEQUENCE</scope>
    <source>
        <strain evidence="12">JCM 13919</strain>
    </source>
</reference>
<dbReference type="Pfam" id="PF00185">
    <property type="entry name" value="OTCace"/>
    <property type="match status" value="1"/>
</dbReference>
<evidence type="ECO:0000259" key="11">
    <source>
        <dbReference type="Pfam" id="PF02729"/>
    </source>
</evidence>
<dbReference type="PANTHER" id="PTHR45753">
    <property type="entry name" value="ORNITHINE CARBAMOYLTRANSFERASE, MITOCHONDRIAL"/>
    <property type="match status" value="1"/>
</dbReference>
<dbReference type="Gene3D" id="3.40.50.1370">
    <property type="entry name" value="Aspartate/ornithine carbamoyltransferase"/>
    <property type="match status" value="2"/>
</dbReference>
<dbReference type="GO" id="GO:0004070">
    <property type="term" value="F:aspartate carbamoyltransferase activity"/>
    <property type="evidence" value="ECO:0007669"/>
    <property type="project" value="UniProtKB-UniRule"/>
</dbReference>
<comment type="similarity">
    <text evidence="2">Belongs to the aspartate/ornithine carbamoyltransferase superfamily. ATCase family.</text>
</comment>
<evidence type="ECO:0000256" key="3">
    <source>
        <dbReference type="ARBA" id="ARBA00013008"/>
    </source>
</evidence>
<keyword evidence="4 9" id="KW-0808">Transferase</keyword>
<dbReference type="PROSITE" id="PS00097">
    <property type="entry name" value="CARBAMOYLTRANSFERASE"/>
    <property type="match status" value="1"/>
</dbReference>
<dbReference type="InterPro" id="IPR002082">
    <property type="entry name" value="Asp_carbamoyltransf"/>
</dbReference>
<dbReference type="GO" id="GO:0009220">
    <property type="term" value="P:pyrimidine ribonucleotide biosynthetic process"/>
    <property type="evidence" value="ECO:0007669"/>
    <property type="project" value="UniProtKB-UniRule"/>
</dbReference>
<comment type="catalytic activity">
    <reaction evidence="7">
        <text>carbamoyl phosphate + L-aspartate = N-carbamoyl-L-aspartate + phosphate + H(+)</text>
        <dbReference type="Rhea" id="RHEA:20013"/>
        <dbReference type="ChEBI" id="CHEBI:15378"/>
        <dbReference type="ChEBI" id="CHEBI:29991"/>
        <dbReference type="ChEBI" id="CHEBI:32814"/>
        <dbReference type="ChEBI" id="CHEBI:43474"/>
        <dbReference type="ChEBI" id="CHEBI:58228"/>
        <dbReference type="EC" id="2.1.3.2"/>
    </reaction>
</comment>
<keyword evidence="13" id="KW-1185">Reference proteome</keyword>
<gene>
    <name evidence="12" type="primary">pyrB</name>
    <name evidence="12" type="ORF">GCM10007966_18480</name>
</gene>
<evidence type="ECO:0000313" key="13">
    <source>
        <dbReference type="Proteomes" id="UP000630149"/>
    </source>
</evidence>
<feature type="domain" description="Aspartate/ornithine carbamoyltransferase Asp/Orn-binding" evidence="10">
    <location>
        <begin position="149"/>
        <end position="293"/>
    </location>
</feature>
<dbReference type="NCBIfam" id="TIGR00670">
    <property type="entry name" value="asp_carb_tr"/>
    <property type="match status" value="1"/>
</dbReference>
<evidence type="ECO:0000256" key="2">
    <source>
        <dbReference type="ARBA" id="ARBA00008896"/>
    </source>
</evidence>
<evidence type="ECO:0000256" key="7">
    <source>
        <dbReference type="ARBA" id="ARBA00048859"/>
    </source>
</evidence>
<dbReference type="PRINTS" id="PR00101">
    <property type="entry name" value="ATCASE"/>
</dbReference>
<evidence type="ECO:0000256" key="6">
    <source>
        <dbReference type="ARBA" id="ARBA00043884"/>
    </source>
</evidence>
<dbReference type="EC" id="2.1.3.2" evidence="3 8"/>
<dbReference type="Proteomes" id="UP000630149">
    <property type="component" value="Unassembled WGS sequence"/>
</dbReference>
<dbReference type="EMBL" id="BMOB01000008">
    <property type="protein sequence ID" value="GGI90007.1"/>
    <property type="molecule type" value="Genomic_DNA"/>
</dbReference>
<dbReference type="PRINTS" id="PR00100">
    <property type="entry name" value="AOTCASE"/>
</dbReference>
<dbReference type="InterPro" id="IPR036901">
    <property type="entry name" value="Asp/Orn_carbamoylTrfase_sf"/>
</dbReference>
<dbReference type="GO" id="GO:0005829">
    <property type="term" value="C:cytosol"/>
    <property type="evidence" value="ECO:0007669"/>
    <property type="project" value="TreeGrafter"/>
</dbReference>
<keyword evidence="5" id="KW-0665">Pyrimidine biosynthesis</keyword>
<dbReference type="SUPFAM" id="SSF53671">
    <property type="entry name" value="Aspartate/ornithine carbamoyltransferase"/>
    <property type="match status" value="1"/>
</dbReference>
<dbReference type="PANTHER" id="PTHR45753:SF6">
    <property type="entry name" value="ASPARTATE CARBAMOYLTRANSFERASE"/>
    <property type="match status" value="1"/>
</dbReference>
<sequence>MQHFLEISQLSQQEAESLIHTALSFKTSLNYPSYSQFTAANLFYENSTRTQVSFQLAAHHLKLPFINLDLQRSSEQKGEVIADTVKTLSAMGISVFIIRHSHDRLPHEVASEMPKDVHIINAGSGQYAHPSQAILDMMTIIEHKPNLSQLKIAVIGDLLHSRVANSFQSLCSLMGVGELSLIAPKVWQPKTIHYGQVTTSLKEGLQDADVVMCLRVQRERLNEEESLDLDEYRNMFALTSETLGIAKSNAIVLHPGPMNRGVEIDSEVADGSQSVILQQVKNGVFARMAILQALLY</sequence>
<dbReference type="NCBIfam" id="NF002032">
    <property type="entry name" value="PRK00856.1"/>
    <property type="match status" value="1"/>
</dbReference>
<dbReference type="GO" id="GO:0006520">
    <property type="term" value="P:amino acid metabolic process"/>
    <property type="evidence" value="ECO:0007669"/>
    <property type="project" value="InterPro"/>
</dbReference>
<dbReference type="GO" id="GO:0006207">
    <property type="term" value="P:'de novo' pyrimidine nucleobase biosynthetic process"/>
    <property type="evidence" value="ECO:0007669"/>
    <property type="project" value="InterPro"/>
</dbReference>
<reference evidence="12" key="2">
    <citation type="submission" date="2020-09" db="EMBL/GenBank/DDBJ databases">
        <authorList>
            <person name="Sun Q."/>
            <person name="Ohkuma M."/>
        </authorList>
    </citation>
    <scope>NUCLEOTIDE SEQUENCE</scope>
    <source>
        <strain evidence="12">JCM 13919</strain>
    </source>
</reference>
<evidence type="ECO:0000256" key="1">
    <source>
        <dbReference type="ARBA" id="ARBA00004852"/>
    </source>
</evidence>
<name>A0A917JW15_9GAMM</name>
<protein>
    <recommendedName>
        <fullName evidence="3 8">Aspartate carbamoyltransferase</fullName>
        <ecNumber evidence="3 8">2.1.3.2</ecNumber>
    </recommendedName>
</protein>
<evidence type="ECO:0000256" key="4">
    <source>
        <dbReference type="ARBA" id="ARBA00022679"/>
    </source>
</evidence>
<comment type="pathway">
    <text evidence="1">Pyrimidine metabolism; UMP biosynthesis via de novo pathway; (S)-dihydroorotate from bicarbonate: step 2/3.</text>
</comment>
<dbReference type="InterPro" id="IPR006132">
    <property type="entry name" value="Asp/Orn_carbamoyltranf_P-bd"/>
</dbReference>
<feature type="domain" description="Aspartate/ornithine carbamoyltransferase carbamoyl-P binding" evidence="11">
    <location>
        <begin position="2"/>
        <end position="142"/>
    </location>
</feature>
<proteinExistence type="inferred from homology"/>
<evidence type="ECO:0000256" key="8">
    <source>
        <dbReference type="NCBIfam" id="TIGR00670"/>
    </source>
</evidence>
<evidence type="ECO:0000256" key="5">
    <source>
        <dbReference type="ARBA" id="ARBA00022975"/>
    </source>
</evidence>
<evidence type="ECO:0000256" key="9">
    <source>
        <dbReference type="RuleBase" id="RU003634"/>
    </source>
</evidence>
<dbReference type="AlphaFoldDB" id="A0A917JW15"/>
<dbReference type="RefSeq" id="WP_131777071.1">
    <property type="nucleotide sequence ID" value="NZ_BMOB01000008.1"/>
</dbReference>
<comment type="function">
    <text evidence="6">Catalyzes the condensation of carbamoyl phosphate and aspartate to form carbamoyl aspartate and inorganic phosphate, the committed step in the de novo pyrimidine nucleotide biosynthesis pathway.</text>
</comment>
<dbReference type="Pfam" id="PF02729">
    <property type="entry name" value="OTCace_N"/>
    <property type="match status" value="1"/>
</dbReference>
<organism evidence="12 13">
    <name type="scientific">Legionella impletisoli</name>
    <dbReference type="NCBI Taxonomy" id="343510"/>
    <lineage>
        <taxon>Bacteria</taxon>
        <taxon>Pseudomonadati</taxon>
        <taxon>Pseudomonadota</taxon>
        <taxon>Gammaproteobacteria</taxon>
        <taxon>Legionellales</taxon>
        <taxon>Legionellaceae</taxon>
        <taxon>Legionella</taxon>
    </lineage>
</organism>
<dbReference type="InterPro" id="IPR006130">
    <property type="entry name" value="Asp/Orn_carbamoylTrfase"/>
</dbReference>
<evidence type="ECO:0000259" key="10">
    <source>
        <dbReference type="Pfam" id="PF00185"/>
    </source>
</evidence>